<protein>
    <submittedName>
        <fullName evidence="2">Oxidoreductase</fullName>
    </submittedName>
</protein>
<feature type="region of interest" description="Disordered" evidence="1">
    <location>
        <begin position="72"/>
        <end position="91"/>
    </location>
</feature>
<sequence length="91" mass="10024">MSNALVSDDLWERIAPPLPQPPGTPVGSGYRIEWRPQGGMLNIHDHNGQLVLNTADLLDEFRDLIHEGREASRVLDRDGTVLPDEPDDGTG</sequence>
<evidence type="ECO:0000256" key="1">
    <source>
        <dbReference type="SAM" id="MobiDB-lite"/>
    </source>
</evidence>
<dbReference type="AlphaFoldDB" id="A0A286PH33"/>
<gene>
    <name evidence="2" type="ORF">SO3561_10437</name>
</gene>
<dbReference type="InterPro" id="IPR036188">
    <property type="entry name" value="FAD/NAD-bd_sf"/>
</dbReference>
<organism evidence="2 3">
    <name type="scientific">Streptomyces olivochromogenes</name>
    <dbReference type="NCBI Taxonomy" id="1963"/>
    <lineage>
        <taxon>Bacteria</taxon>
        <taxon>Bacillati</taxon>
        <taxon>Actinomycetota</taxon>
        <taxon>Actinomycetes</taxon>
        <taxon>Kitasatosporales</taxon>
        <taxon>Streptomycetaceae</taxon>
        <taxon>Streptomyces</taxon>
    </lineage>
</organism>
<proteinExistence type="predicted"/>
<evidence type="ECO:0000313" key="3">
    <source>
        <dbReference type="Proteomes" id="UP000217446"/>
    </source>
</evidence>
<name>A0A286PH33_STROL</name>
<dbReference type="Proteomes" id="UP000217446">
    <property type="component" value="Unassembled WGS sequence"/>
</dbReference>
<accession>A0A286PH33</accession>
<dbReference type="Gene3D" id="3.50.50.60">
    <property type="entry name" value="FAD/NAD(P)-binding domain"/>
    <property type="match status" value="1"/>
</dbReference>
<reference evidence="3" key="1">
    <citation type="submission" date="2017-05" db="EMBL/GenBank/DDBJ databases">
        <title>Streptomyces olivochromogenes NBRC 3561 whole genome shotgun sequence.</title>
        <authorList>
            <person name="Dohra H."/>
            <person name="Kodani S."/>
        </authorList>
    </citation>
    <scope>NUCLEOTIDE SEQUENCE [LARGE SCALE GENOMIC DNA]</scope>
    <source>
        <strain evidence="3">NBRC 3561</strain>
    </source>
</reference>
<keyword evidence="3" id="KW-1185">Reference proteome</keyword>
<comment type="caution">
    <text evidence="2">The sequence shown here is derived from an EMBL/GenBank/DDBJ whole genome shotgun (WGS) entry which is preliminary data.</text>
</comment>
<dbReference type="EMBL" id="BDQI01000068">
    <property type="protein sequence ID" value="GAX58862.1"/>
    <property type="molecule type" value="Genomic_DNA"/>
</dbReference>
<evidence type="ECO:0000313" key="2">
    <source>
        <dbReference type="EMBL" id="GAX58862.1"/>
    </source>
</evidence>